<evidence type="ECO:0000313" key="10">
    <source>
        <dbReference type="EMBL" id="ORY85479.1"/>
    </source>
</evidence>
<feature type="compositionally biased region" description="Basic and acidic residues" evidence="8">
    <location>
        <begin position="378"/>
        <end position="389"/>
    </location>
</feature>
<evidence type="ECO:0000256" key="3">
    <source>
        <dbReference type="ARBA" id="ARBA00022737"/>
    </source>
</evidence>
<feature type="repeat" description="Pumilio" evidence="7">
    <location>
        <begin position="114"/>
        <end position="149"/>
    </location>
</feature>
<dbReference type="GO" id="GO:0000288">
    <property type="term" value="P:nuclear-transcribed mRNA catabolic process, deadenylation-dependent decay"/>
    <property type="evidence" value="ECO:0007669"/>
    <property type="project" value="TreeGrafter"/>
</dbReference>
<proteinExistence type="inferred from homology"/>
<accession>A0A1Y2FNI0</accession>
<dbReference type="SMART" id="SM00025">
    <property type="entry name" value="Pumilio"/>
    <property type="match status" value="8"/>
</dbReference>
<keyword evidence="3" id="KW-0677">Repeat</keyword>
<feature type="repeat" description="Pumilio" evidence="7">
    <location>
        <begin position="42"/>
        <end position="77"/>
    </location>
</feature>
<evidence type="ECO:0000313" key="11">
    <source>
        <dbReference type="Proteomes" id="UP000193685"/>
    </source>
</evidence>
<feature type="repeat" description="Pumilio" evidence="7">
    <location>
        <begin position="257"/>
        <end position="292"/>
    </location>
</feature>
<evidence type="ECO:0000256" key="8">
    <source>
        <dbReference type="SAM" id="MobiDB-lite"/>
    </source>
</evidence>
<dbReference type="OrthoDB" id="668540at2759"/>
<dbReference type="Gene3D" id="1.25.10.10">
    <property type="entry name" value="Leucine-rich Repeat Variant"/>
    <property type="match status" value="1"/>
</dbReference>
<organism evidence="10 11">
    <name type="scientific">Protomyces lactucae-debilis</name>
    <dbReference type="NCBI Taxonomy" id="2754530"/>
    <lineage>
        <taxon>Eukaryota</taxon>
        <taxon>Fungi</taxon>
        <taxon>Dikarya</taxon>
        <taxon>Ascomycota</taxon>
        <taxon>Taphrinomycotina</taxon>
        <taxon>Taphrinomycetes</taxon>
        <taxon>Taphrinales</taxon>
        <taxon>Protomycetaceae</taxon>
        <taxon>Protomyces</taxon>
    </lineage>
</organism>
<evidence type="ECO:0000256" key="1">
    <source>
        <dbReference type="ARBA" id="ARBA00004496"/>
    </source>
</evidence>
<dbReference type="Proteomes" id="UP000193685">
    <property type="component" value="Unassembled WGS sequence"/>
</dbReference>
<dbReference type="FunFam" id="1.25.10.10:FF:000004">
    <property type="entry name" value="Pumilio homolog 1 isoform 2"/>
    <property type="match status" value="1"/>
</dbReference>
<evidence type="ECO:0000259" key="9">
    <source>
        <dbReference type="PROSITE" id="PS50303"/>
    </source>
</evidence>
<sequence length="389" mass="43518">MAHGHPGSRHTSGRREDPAAGMRSQVLEEFRNNKAKKVDLTDIFGHVVEFSGDQHGSRFIQQKLETASSDDKEALFQEIVPNCLQLMTDVFGNYVIQKFFEHGNQVQKTVLAKHMETHVLSLSLQMYGCRVVQKALEHVLAEQQASMVKELDGHVLKCVKDQNGNHVIQKALERVPADKIDFILNAFAGQAYILATHPYGCRVIQRVLEHCPTAQASILEELHRYTQNLVVDQYGNYVSQHLIERGSNEDKSRVIGVIKGQVLTLSKHKFASNVVEKCIMFGDADERHMLIEEVLALNPDGSSNLSALMKDQYGNYVLQKMLEVSDGAQRHELANKIRPLLESLKKFSYGKHLSSIERLLERASLDNSASVSPAHSISGDKRADARASA</sequence>
<feature type="repeat" description="Pumilio" evidence="7">
    <location>
        <begin position="221"/>
        <end position="256"/>
    </location>
</feature>
<dbReference type="InterPro" id="IPR001313">
    <property type="entry name" value="Pumilio_RNA-bd_rpt"/>
</dbReference>
<keyword evidence="2" id="KW-0963">Cytoplasm</keyword>
<dbReference type="Pfam" id="PF00806">
    <property type="entry name" value="PUF"/>
    <property type="match status" value="8"/>
</dbReference>
<dbReference type="AlphaFoldDB" id="A0A1Y2FNI0"/>
<comment type="caution">
    <text evidence="10">The sequence shown here is derived from an EMBL/GenBank/DDBJ whole genome shotgun (WGS) entry which is preliminary data.</text>
</comment>
<feature type="repeat" description="Pumilio" evidence="7">
    <location>
        <begin position="150"/>
        <end position="185"/>
    </location>
</feature>
<dbReference type="STRING" id="56484.A0A1Y2FNI0"/>
<evidence type="ECO:0000256" key="2">
    <source>
        <dbReference type="ARBA" id="ARBA00022490"/>
    </source>
</evidence>
<keyword evidence="11" id="KW-1185">Reference proteome</keyword>
<dbReference type="GeneID" id="63784182"/>
<keyword evidence="4" id="KW-0694">RNA-binding</keyword>
<dbReference type="InterPro" id="IPR016024">
    <property type="entry name" value="ARM-type_fold"/>
</dbReference>
<feature type="domain" description="PUM-HD" evidence="9">
    <location>
        <begin position="22"/>
        <end position="361"/>
    </location>
</feature>
<feature type="region of interest" description="Disordered" evidence="8">
    <location>
        <begin position="1"/>
        <end position="22"/>
    </location>
</feature>
<comment type="similarity">
    <text evidence="5">Belongs to the PUF3 family.</text>
</comment>
<dbReference type="PROSITE" id="PS50302">
    <property type="entry name" value="PUM"/>
    <property type="match status" value="7"/>
</dbReference>
<dbReference type="GO" id="GO:0003730">
    <property type="term" value="F:mRNA 3'-UTR binding"/>
    <property type="evidence" value="ECO:0007669"/>
    <property type="project" value="TreeGrafter"/>
</dbReference>
<dbReference type="PANTHER" id="PTHR12537">
    <property type="entry name" value="RNA BINDING PROTEIN PUMILIO-RELATED"/>
    <property type="match status" value="1"/>
</dbReference>
<dbReference type="PROSITE" id="PS50303">
    <property type="entry name" value="PUM_HD"/>
    <property type="match status" value="1"/>
</dbReference>
<dbReference type="InterPro" id="IPR033712">
    <property type="entry name" value="Pumilio_RNA-bd"/>
</dbReference>
<dbReference type="CDD" id="cd07920">
    <property type="entry name" value="Pumilio"/>
    <property type="match status" value="1"/>
</dbReference>
<dbReference type="InterPro" id="IPR033133">
    <property type="entry name" value="PUM-HD"/>
</dbReference>
<reference evidence="10 11" key="1">
    <citation type="submission" date="2016-07" db="EMBL/GenBank/DDBJ databases">
        <title>Pervasive Adenine N6-methylation of Active Genes in Fungi.</title>
        <authorList>
            <consortium name="DOE Joint Genome Institute"/>
            <person name="Mondo S.J."/>
            <person name="Dannebaum R.O."/>
            <person name="Kuo R.C."/>
            <person name="Labutti K."/>
            <person name="Haridas S."/>
            <person name="Kuo A."/>
            <person name="Salamov A."/>
            <person name="Ahrendt S.R."/>
            <person name="Lipzen A."/>
            <person name="Sullivan W."/>
            <person name="Andreopoulos W.B."/>
            <person name="Clum A."/>
            <person name="Lindquist E."/>
            <person name="Daum C."/>
            <person name="Ramamoorthy G.K."/>
            <person name="Gryganskyi A."/>
            <person name="Culley D."/>
            <person name="Magnuson J.K."/>
            <person name="James T.Y."/>
            <person name="O'Malley M.A."/>
            <person name="Stajich J.E."/>
            <person name="Spatafora J.W."/>
            <person name="Visel A."/>
            <person name="Grigoriev I.V."/>
        </authorList>
    </citation>
    <scope>NUCLEOTIDE SEQUENCE [LARGE SCALE GENOMIC DNA]</scope>
    <source>
        <strain evidence="10 11">12-1054</strain>
    </source>
</reference>
<feature type="repeat" description="Pumilio" evidence="7">
    <location>
        <begin position="296"/>
        <end position="335"/>
    </location>
</feature>
<dbReference type="InterPro" id="IPR011989">
    <property type="entry name" value="ARM-like"/>
</dbReference>
<comment type="subcellular location">
    <subcellularLocation>
        <location evidence="1">Cytoplasm</location>
    </subcellularLocation>
</comment>
<dbReference type="GO" id="GO:0005737">
    <property type="term" value="C:cytoplasm"/>
    <property type="evidence" value="ECO:0007669"/>
    <property type="project" value="UniProtKB-SubCell"/>
</dbReference>
<name>A0A1Y2FNI0_PROLT</name>
<dbReference type="RefSeq" id="XP_040726961.1">
    <property type="nucleotide sequence ID" value="XM_040867583.1"/>
</dbReference>
<evidence type="ECO:0000256" key="7">
    <source>
        <dbReference type="PROSITE-ProRule" id="PRU00317"/>
    </source>
</evidence>
<protein>
    <recommendedName>
        <fullName evidence="6">Pumilio homology domain family member 3</fullName>
    </recommendedName>
</protein>
<dbReference type="PANTHER" id="PTHR12537:SF12">
    <property type="entry name" value="MATERNAL PROTEIN PUMILIO"/>
    <property type="match status" value="1"/>
</dbReference>
<evidence type="ECO:0000256" key="4">
    <source>
        <dbReference type="ARBA" id="ARBA00022884"/>
    </source>
</evidence>
<dbReference type="EMBL" id="MCFI01000004">
    <property type="protein sequence ID" value="ORY85479.1"/>
    <property type="molecule type" value="Genomic_DNA"/>
</dbReference>
<feature type="repeat" description="Pumilio" evidence="7">
    <location>
        <begin position="78"/>
        <end position="113"/>
    </location>
</feature>
<feature type="region of interest" description="Disordered" evidence="8">
    <location>
        <begin position="370"/>
        <end position="389"/>
    </location>
</feature>
<dbReference type="SUPFAM" id="SSF48371">
    <property type="entry name" value="ARM repeat"/>
    <property type="match status" value="1"/>
</dbReference>
<evidence type="ECO:0000256" key="5">
    <source>
        <dbReference type="ARBA" id="ARBA00060736"/>
    </source>
</evidence>
<dbReference type="OMA" id="HVLEMSQ"/>
<feature type="compositionally biased region" description="Basic residues" evidence="8">
    <location>
        <begin position="1"/>
        <end position="12"/>
    </location>
</feature>
<evidence type="ECO:0000256" key="6">
    <source>
        <dbReference type="ARBA" id="ARBA00081811"/>
    </source>
</evidence>
<gene>
    <name evidence="10" type="ORF">BCR37DRAFT_344733</name>
</gene>